<protein>
    <submittedName>
        <fullName evidence="1">Uncharacterized protein</fullName>
    </submittedName>
</protein>
<evidence type="ECO:0000313" key="2">
    <source>
        <dbReference type="Proteomes" id="UP000179588"/>
    </source>
</evidence>
<accession>A0A1S1HQZ7</accession>
<dbReference type="OrthoDB" id="6464522at2"/>
<reference evidence="1 2" key="1">
    <citation type="submission" date="2016-03" db="EMBL/GenBank/DDBJ databases">
        <title>Genome sequence of Providencia stuartii strain, isolated from the salivary glands of larval Lucilia sericata.</title>
        <authorList>
            <person name="Yuan Y."/>
            <person name="Zhang Y."/>
            <person name="Fu S."/>
            <person name="Crippen T.L."/>
            <person name="Visi D."/>
            <person name="Benbow M.E."/>
            <person name="Allen M."/>
            <person name="Tomberlin J.K."/>
            <person name="Sze S.-H."/>
            <person name="Tarone A.M."/>
        </authorList>
    </citation>
    <scope>NUCLEOTIDE SEQUENCE [LARGE SCALE GENOMIC DNA]</scope>
    <source>
        <strain evidence="1 2">Crippen</strain>
    </source>
</reference>
<comment type="caution">
    <text evidence="1">The sequence shown here is derived from an EMBL/GenBank/DDBJ whole genome shotgun (WGS) entry which is preliminary data.</text>
</comment>
<dbReference type="Proteomes" id="UP000179588">
    <property type="component" value="Unassembled WGS sequence"/>
</dbReference>
<dbReference type="RefSeq" id="WP_070929720.1">
    <property type="nucleotide sequence ID" value="NZ_CANMXG010000004.1"/>
</dbReference>
<dbReference type="AlphaFoldDB" id="A0A1S1HQZ7"/>
<name>A0A1S1HQZ7_PROST</name>
<organism evidence="1 2">
    <name type="scientific">Providencia stuartii</name>
    <dbReference type="NCBI Taxonomy" id="588"/>
    <lineage>
        <taxon>Bacteria</taxon>
        <taxon>Pseudomonadati</taxon>
        <taxon>Pseudomonadota</taxon>
        <taxon>Gammaproteobacteria</taxon>
        <taxon>Enterobacterales</taxon>
        <taxon>Morganellaceae</taxon>
        <taxon>Providencia</taxon>
    </lineage>
</organism>
<keyword evidence="2" id="KW-1185">Reference proteome</keyword>
<dbReference type="EMBL" id="LVIE01000212">
    <property type="protein sequence ID" value="OHT22780.1"/>
    <property type="molecule type" value="Genomic_DNA"/>
</dbReference>
<proteinExistence type="predicted"/>
<sequence length="140" mass="16345">MNNYPLLVFLLFCFNHQSIGQELTQSAEMDKYCHTPQQQPDDIYENGYLIECDFANANIPVAFERYKQLDSEDRYNLVKKLVPNKNIKVKCSQGGCIEADYHWPNSKQLEISLMFEGGETLYKFIEQSEGTKLEIRMFPD</sequence>
<evidence type="ECO:0000313" key="1">
    <source>
        <dbReference type="EMBL" id="OHT22780.1"/>
    </source>
</evidence>
<gene>
    <name evidence="1" type="ORF">A3Q29_09795</name>
</gene>